<dbReference type="Gene3D" id="3.40.50.2300">
    <property type="match status" value="1"/>
</dbReference>
<evidence type="ECO:0000256" key="1">
    <source>
        <dbReference type="ARBA" id="ARBA00023125"/>
    </source>
</evidence>
<sequence>MSGRTARREPVRVMVVDDRPVVCDGVPLLVRDDPRITVAGSAQTGEEAVRLLPELRPDVVLLDLRLPDVLAPEAVDRLRRVMPSVRLLVFTAYGDHAAVRTGAC</sequence>
<dbReference type="InterPro" id="IPR058245">
    <property type="entry name" value="NreC/VraR/RcsB-like_REC"/>
</dbReference>
<reference evidence="4 5" key="1">
    <citation type="submission" date="2024-10" db="EMBL/GenBank/DDBJ databases">
        <title>The Natural Products Discovery Center: Release of the First 8490 Sequenced Strains for Exploring Actinobacteria Biosynthetic Diversity.</title>
        <authorList>
            <person name="Kalkreuter E."/>
            <person name="Kautsar S.A."/>
            <person name="Yang D."/>
            <person name="Bader C.D."/>
            <person name="Teijaro C.N."/>
            <person name="Fluegel L."/>
            <person name="Davis C.M."/>
            <person name="Simpson J.R."/>
            <person name="Lauterbach L."/>
            <person name="Steele A.D."/>
            <person name="Gui C."/>
            <person name="Meng S."/>
            <person name="Li G."/>
            <person name="Viehrig K."/>
            <person name="Ye F."/>
            <person name="Su P."/>
            <person name="Kiefer A.F."/>
            <person name="Nichols A."/>
            <person name="Cepeda A.J."/>
            <person name="Yan W."/>
            <person name="Fan B."/>
            <person name="Jiang Y."/>
            <person name="Adhikari A."/>
            <person name="Zheng C.-J."/>
            <person name="Schuster L."/>
            <person name="Cowan T.M."/>
            <person name="Smanski M.J."/>
            <person name="Chevrette M.G."/>
            <person name="De Carvalho L.P.S."/>
            <person name="Shen B."/>
        </authorList>
    </citation>
    <scope>NUCLEOTIDE SEQUENCE [LARGE SCALE GENOMIC DNA]</scope>
    <source>
        <strain evidence="4 5">NPDC007147</strain>
    </source>
</reference>
<dbReference type="RefSeq" id="WP_388354344.1">
    <property type="nucleotide sequence ID" value="NZ_JBIAFJ010000055.1"/>
</dbReference>
<dbReference type="PANTHER" id="PTHR43214">
    <property type="entry name" value="TWO-COMPONENT RESPONSE REGULATOR"/>
    <property type="match status" value="1"/>
</dbReference>
<dbReference type="SUPFAM" id="SSF52172">
    <property type="entry name" value="CheY-like"/>
    <property type="match status" value="1"/>
</dbReference>
<dbReference type="EMBL" id="JBIAFJ010000055">
    <property type="protein sequence ID" value="MFE9174440.1"/>
    <property type="molecule type" value="Genomic_DNA"/>
</dbReference>
<dbReference type="CDD" id="cd17535">
    <property type="entry name" value="REC_NarL-like"/>
    <property type="match status" value="1"/>
</dbReference>
<dbReference type="PROSITE" id="PS50110">
    <property type="entry name" value="RESPONSE_REGULATORY"/>
    <property type="match status" value="1"/>
</dbReference>
<organism evidence="4 5">
    <name type="scientific">Streptomyces kebangsaanensis</name>
    <dbReference type="NCBI Taxonomy" id="864058"/>
    <lineage>
        <taxon>Bacteria</taxon>
        <taxon>Bacillati</taxon>
        <taxon>Actinomycetota</taxon>
        <taxon>Actinomycetes</taxon>
        <taxon>Kitasatosporales</taxon>
        <taxon>Streptomycetaceae</taxon>
        <taxon>Streptomyces</taxon>
    </lineage>
</organism>
<evidence type="ECO:0000259" key="3">
    <source>
        <dbReference type="PROSITE" id="PS50110"/>
    </source>
</evidence>
<comment type="caution">
    <text evidence="4">The sequence shown here is derived from an EMBL/GenBank/DDBJ whole genome shotgun (WGS) entry which is preliminary data.</text>
</comment>
<evidence type="ECO:0000313" key="4">
    <source>
        <dbReference type="EMBL" id="MFE9174440.1"/>
    </source>
</evidence>
<evidence type="ECO:0000313" key="5">
    <source>
        <dbReference type="Proteomes" id="UP001601197"/>
    </source>
</evidence>
<gene>
    <name evidence="4" type="ORF">ACFYNZ_34240</name>
</gene>
<dbReference type="SMART" id="SM00448">
    <property type="entry name" value="REC"/>
    <property type="match status" value="1"/>
</dbReference>
<dbReference type="Pfam" id="PF00072">
    <property type="entry name" value="Response_reg"/>
    <property type="match status" value="1"/>
</dbReference>
<name>A0ABW6L2W3_9ACTN</name>
<feature type="domain" description="Response regulatory" evidence="3">
    <location>
        <begin position="12"/>
        <end position="104"/>
    </location>
</feature>
<keyword evidence="5" id="KW-1185">Reference proteome</keyword>
<accession>A0ABW6L2W3</accession>
<keyword evidence="2" id="KW-0597">Phosphoprotein</keyword>
<dbReference type="InterPro" id="IPR011006">
    <property type="entry name" value="CheY-like_superfamily"/>
</dbReference>
<dbReference type="PANTHER" id="PTHR43214:SF43">
    <property type="entry name" value="TWO-COMPONENT RESPONSE REGULATOR"/>
    <property type="match status" value="1"/>
</dbReference>
<protein>
    <submittedName>
        <fullName evidence="4">Response regulator transcription factor</fullName>
    </submittedName>
</protein>
<feature type="modified residue" description="4-aspartylphosphate" evidence="2">
    <location>
        <position position="63"/>
    </location>
</feature>
<proteinExistence type="predicted"/>
<keyword evidence="1" id="KW-0238">DNA-binding</keyword>
<dbReference type="Proteomes" id="UP001601197">
    <property type="component" value="Unassembled WGS sequence"/>
</dbReference>
<evidence type="ECO:0000256" key="2">
    <source>
        <dbReference type="PROSITE-ProRule" id="PRU00169"/>
    </source>
</evidence>
<dbReference type="InterPro" id="IPR039420">
    <property type="entry name" value="WalR-like"/>
</dbReference>
<dbReference type="InterPro" id="IPR001789">
    <property type="entry name" value="Sig_transdc_resp-reg_receiver"/>
</dbReference>